<evidence type="ECO:0000313" key="3">
    <source>
        <dbReference type="Proteomes" id="UP000006028"/>
    </source>
</evidence>
<dbReference type="AlphaFoldDB" id="E2ZM95"/>
<comment type="caution">
    <text evidence="2">The sequence shown here is derived from an EMBL/GenBank/DDBJ whole genome shotgun (WGS) entry which is preliminary data.</text>
</comment>
<proteinExistence type="predicted"/>
<protein>
    <submittedName>
        <fullName evidence="2">Uncharacterized protein</fullName>
    </submittedName>
</protein>
<organism evidence="2 3">
    <name type="scientific">Faecalibacterium cf. prausnitzii KLE1255</name>
    <dbReference type="NCBI Taxonomy" id="748224"/>
    <lineage>
        <taxon>Bacteria</taxon>
        <taxon>Bacillati</taxon>
        <taxon>Bacillota</taxon>
        <taxon>Clostridia</taxon>
        <taxon>Eubacteriales</taxon>
        <taxon>Oscillospiraceae</taxon>
        <taxon>Faecalibacterium</taxon>
    </lineage>
</organism>
<dbReference type="EMBL" id="AECU01000207">
    <property type="protein sequence ID" value="EFQ05669.1"/>
    <property type="molecule type" value="Genomic_DNA"/>
</dbReference>
<evidence type="ECO:0000313" key="2">
    <source>
        <dbReference type="EMBL" id="EFQ05669.1"/>
    </source>
</evidence>
<reference evidence="2 3" key="1">
    <citation type="submission" date="2010-08" db="EMBL/GenBank/DDBJ databases">
        <authorList>
            <person name="Weinstock G."/>
            <person name="Sodergren E."/>
            <person name="Clifton S."/>
            <person name="Fulton L."/>
            <person name="Fulton B."/>
            <person name="Courtney L."/>
            <person name="Fronick C."/>
            <person name="Harrison M."/>
            <person name="Strong C."/>
            <person name="Farmer C."/>
            <person name="Delahaunty K."/>
            <person name="Markovic C."/>
            <person name="Hall O."/>
            <person name="Minx P."/>
            <person name="Tomlinson C."/>
            <person name="Mitreva M."/>
            <person name="Hou S."/>
            <person name="Chen J."/>
            <person name="Wollam A."/>
            <person name="Pepin K.H."/>
            <person name="Johnson M."/>
            <person name="Bhonagiri V."/>
            <person name="Zhang X."/>
            <person name="Suruliraj S."/>
            <person name="Warren W."/>
            <person name="Chinwalla A."/>
            <person name="Mardis E.R."/>
            <person name="Wilson R.K."/>
        </authorList>
    </citation>
    <scope>NUCLEOTIDE SEQUENCE [LARGE SCALE GENOMIC DNA]</scope>
    <source>
        <strain evidence="2 3">KLE1255</strain>
    </source>
</reference>
<feature type="region of interest" description="Disordered" evidence="1">
    <location>
        <begin position="1"/>
        <end position="47"/>
    </location>
</feature>
<accession>E2ZM95</accession>
<dbReference type="BioCyc" id="FCF748224-HMP:GTSS-1996-MONOMER"/>
<dbReference type="HOGENOM" id="CLU_3168277_0_0_9"/>
<dbReference type="STRING" id="748224.HMPREF9436_02812"/>
<sequence>MSQPAGCSKSRFHEEGPNGSRHFKGKMQKTGTAPSVKEQLRMARWPS</sequence>
<name>E2ZM95_9FIRM</name>
<evidence type="ECO:0000256" key="1">
    <source>
        <dbReference type="SAM" id="MobiDB-lite"/>
    </source>
</evidence>
<dbReference type="Proteomes" id="UP000006028">
    <property type="component" value="Unassembled WGS sequence"/>
</dbReference>
<gene>
    <name evidence="2" type="ORF">HMPREF9436_02812</name>
</gene>